<sequence>MNEHVKEIANKLQQEYGLEQYVLKREHIFSETTQDNQTNYILSLEWFPVHQSEENEEYNPEGTAVLEVNLHTNELKQLIFVNDVSYATEGIFPAPELESVIEWVEEETGMMFGRQFQLDYEDGTAFSFQATVDNIAVAPSGNIDITFNENNQLTQFSIDGVFPSEKDIDWEPFSLMKEDLMDNIKQQLKLIETPIEEEEKWLKVWTMDTIFIRNDKTNIIIPASLYQLDTYKELNVLLEWDSTSQRDFTPKDIDFSTEVSYEDAMAKIRVNPLTEDEIQSTIEETKDFLSNLYPDDSGKWTLTGMYPEGNYIIAELKLAASTPLDRKLKVIISRDSLQTANYWDSKLLFEVFESYAKAEEATIPLDEAFGKIIEHVELTPVYVKDPNSDSYHLCGRLDCEVVVIGTTGEIVPISQF</sequence>
<evidence type="ECO:0000313" key="1">
    <source>
        <dbReference type="EMBL" id="MBS3679105.1"/>
    </source>
</evidence>
<proteinExistence type="predicted"/>
<dbReference type="EMBL" id="JAGXBY010000001">
    <property type="protein sequence ID" value="MBS3679105.1"/>
    <property type="molecule type" value="Genomic_DNA"/>
</dbReference>
<protein>
    <submittedName>
        <fullName evidence="1">Uncharacterized protein</fullName>
    </submittedName>
</protein>
<name>A0ABS5M9V4_9BACI</name>
<dbReference type="RefSeq" id="WP_211741087.1">
    <property type="nucleotide sequence ID" value="NZ_JAGXBY010000001.1"/>
</dbReference>
<keyword evidence="2" id="KW-1185">Reference proteome</keyword>
<evidence type="ECO:0000313" key="2">
    <source>
        <dbReference type="Proteomes" id="UP000681870"/>
    </source>
</evidence>
<reference evidence="1 2" key="1">
    <citation type="submission" date="2021-05" db="EMBL/GenBank/DDBJ databases">
        <title>Ornithinibacillus massiliensis sp. nov.</title>
        <authorList>
            <person name="Iwaza R."/>
            <person name="Lagier J.-C."/>
            <person name="Raoult D."/>
        </authorList>
    </citation>
    <scope>NUCLEOTIDE SEQUENCE [LARGE SCALE GENOMIC DNA]</scope>
    <source>
        <strain evidence="1 2">Marseille-P3601</strain>
    </source>
</reference>
<accession>A0ABS5M9V4</accession>
<organism evidence="1 2">
    <name type="scientific">Ornithinibacillus massiliensis</name>
    <dbReference type="NCBI Taxonomy" id="1944633"/>
    <lineage>
        <taxon>Bacteria</taxon>
        <taxon>Bacillati</taxon>
        <taxon>Bacillota</taxon>
        <taxon>Bacilli</taxon>
        <taxon>Bacillales</taxon>
        <taxon>Bacillaceae</taxon>
        <taxon>Ornithinibacillus</taxon>
    </lineage>
</organism>
<comment type="caution">
    <text evidence="1">The sequence shown here is derived from an EMBL/GenBank/DDBJ whole genome shotgun (WGS) entry which is preliminary data.</text>
</comment>
<dbReference type="Proteomes" id="UP000681870">
    <property type="component" value="Unassembled WGS sequence"/>
</dbReference>
<gene>
    <name evidence="1" type="ORF">KGF86_02655</name>
</gene>